<dbReference type="EMBL" id="EQ973835">
    <property type="protein sequence ID" value="EEF43051.1"/>
    <property type="molecule type" value="Genomic_DNA"/>
</dbReference>
<dbReference type="PANTHER" id="PTHR47999">
    <property type="entry name" value="TRANSCRIPTION FACTOR MYB8-RELATED-RELATED"/>
    <property type="match status" value="1"/>
</dbReference>
<dbReference type="GO" id="GO:0006355">
    <property type="term" value="P:regulation of DNA-templated transcription"/>
    <property type="evidence" value="ECO:0000318"/>
    <property type="project" value="GO_Central"/>
</dbReference>
<dbReference type="AlphaFoldDB" id="B9RZL8"/>
<dbReference type="GO" id="GO:0000987">
    <property type="term" value="F:cis-regulatory region sequence-specific DNA binding"/>
    <property type="evidence" value="ECO:0000318"/>
    <property type="project" value="GO_Central"/>
</dbReference>
<proteinExistence type="predicted"/>
<dbReference type="SMART" id="SM00717">
    <property type="entry name" value="SANT"/>
    <property type="match status" value="2"/>
</dbReference>
<accession>B9RZL8</accession>
<evidence type="ECO:0000259" key="8">
    <source>
        <dbReference type="PROSITE" id="PS51294"/>
    </source>
</evidence>
<evidence type="ECO:0000259" key="7">
    <source>
        <dbReference type="PROSITE" id="PS50090"/>
    </source>
</evidence>
<evidence type="ECO:0000256" key="1">
    <source>
        <dbReference type="ARBA" id="ARBA00004123"/>
    </source>
</evidence>
<dbReference type="InterPro" id="IPR001005">
    <property type="entry name" value="SANT/Myb"/>
</dbReference>
<keyword evidence="2" id="KW-0805">Transcription regulation</keyword>
<dbReference type="FunFam" id="1.10.10.60:FF:000121">
    <property type="entry name" value="Myb transcription factor"/>
    <property type="match status" value="1"/>
</dbReference>
<comment type="subcellular location">
    <subcellularLocation>
        <location evidence="1">Nucleus</location>
    </subcellularLocation>
</comment>
<dbReference type="PROSITE" id="PS51294">
    <property type="entry name" value="HTH_MYB"/>
    <property type="match status" value="1"/>
</dbReference>
<dbReference type="GO" id="GO:0005634">
    <property type="term" value="C:nucleus"/>
    <property type="evidence" value="ECO:0000318"/>
    <property type="project" value="GO_Central"/>
</dbReference>
<evidence type="ECO:0000313" key="9">
    <source>
        <dbReference type="EMBL" id="EEF43051.1"/>
    </source>
</evidence>
<evidence type="ECO:0000256" key="6">
    <source>
        <dbReference type="SAM" id="MobiDB-lite"/>
    </source>
</evidence>
<dbReference type="InterPro" id="IPR017930">
    <property type="entry name" value="Myb_dom"/>
</dbReference>
<evidence type="ECO:0000256" key="4">
    <source>
        <dbReference type="ARBA" id="ARBA00023163"/>
    </source>
</evidence>
<dbReference type="Proteomes" id="UP000008311">
    <property type="component" value="Unassembled WGS sequence"/>
</dbReference>
<dbReference type="FunCoup" id="B9RZL8">
    <property type="interactions" value="306"/>
</dbReference>
<organism evidence="9 10">
    <name type="scientific">Ricinus communis</name>
    <name type="common">Castor bean</name>
    <dbReference type="NCBI Taxonomy" id="3988"/>
    <lineage>
        <taxon>Eukaryota</taxon>
        <taxon>Viridiplantae</taxon>
        <taxon>Streptophyta</taxon>
        <taxon>Embryophyta</taxon>
        <taxon>Tracheophyta</taxon>
        <taxon>Spermatophyta</taxon>
        <taxon>Magnoliopsida</taxon>
        <taxon>eudicotyledons</taxon>
        <taxon>Gunneridae</taxon>
        <taxon>Pentapetalae</taxon>
        <taxon>rosids</taxon>
        <taxon>fabids</taxon>
        <taxon>Malpighiales</taxon>
        <taxon>Euphorbiaceae</taxon>
        <taxon>Acalyphoideae</taxon>
        <taxon>Acalypheae</taxon>
        <taxon>Ricinus</taxon>
    </lineage>
</organism>
<keyword evidence="3" id="KW-0238">DNA-binding</keyword>
<dbReference type="Pfam" id="PF00249">
    <property type="entry name" value="Myb_DNA-binding"/>
    <property type="match status" value="1"/>
</dbReference>
<feature type="region of interest" description="Disordered" evidence="6">
    <location>
        <begin position="239"/>
        <end position="271"/>
    </location>
</feature>
<protein>
    <submittedName>
        <fullName evidence="9">R2r3-myb transcription factor, putative</fullName>
    </submittedName>
</protein>
<sequence length="331" mass="36766">MGRAPCCEKVGLKKGRWTAEEDEILTKYILANGEGSWRSLPKNAGLLRCGKSCRLRWINYLRADLKRGNITKEEDETIVKLHTALGNRKIYSFSKNDSLSITTINIADVPGACKSRSSNKITARSTIKRQKQDRPKSGTLAPDHEPAAKEKSITSSFVGQVEGNQEMGYVQKGLKEHEPKENTRRESCMSSSGERFNATEVVCSRKEGESEVWGPYEWLDSEINRLKYALEEGEVVGPSGNVTNAIDDNTLQKDRESDVLGPSNPEGRGNEVMLGLDIVTSGDLERESSCSATAWSSNGESNGEWTQGIVDDDSRKELWDEGDKILSWLWG</sequence>
<name>B9RZL8_RICCO</name>
<dbReference type="InterPro" id="IPR009057">
    <property type="entry name" value="Homeodomain-like_sf"/>
</dbReference>
<keyword evidence="5" id="KW-0539">Nucleus</keyword>
<evidence type="ECO:0000256" key="5">
    <source>
        <dbReference type="ARBA" id="ARBA00023242"/>
    </source>
</evidence>
<gene>
    <name evidence="9" type="ORF">RCOM_0999660</name>
</gene>
<dbReference type="PANTHER" id="PTHR47999:SF91">
    <property type="entry name" value="TRANSCRIPTION FACTOR MYB111"/>
    <property type="match status" value="1"/>
</dbReference>
<feature type="domain" description="Myb-like" evidence="7">
    <location>
        <begin position="9"/>
        <end position="61"/>
    </location>
</feature>
<dbReference type="CDD" id="cd00167">
    <property type="entry name" value="SANT"/>
    <property type="match status" value="1"/>
</dbReference>
<dbReference type="InterPro" id="IPR015495">
    <property type="entry name" value="Myb_TF_plants"/>
</dbReference>
<evidence type="ECO:0000256" key="2">
    <source>
        <dbReference type="ARBA" id="ARBA00023015"/>
    </source>
</evidence>
<dbReference type="Gene3D" id="1.10.10.60">
    <property type="entry name" value="Homeodomain-like"/>
    <property type="match status" value="1"/>
</dbReference>
<feature type="compositionally biased region" description="Basic and acidic residues" evidence="6">
    <location>
        <begin position="130"/>
        <end position="152"/>
    </location>
</feature>
<keyword evidence="4" id="KW-0804">Transcription</keyword>
<dbReference type="SUPFAM" id="SSF46689">
    <property type="entry name" value="Homeodomain-like"/>
    <property type="match status" value="1"/>
</dbReference>
<evidence type="ECO:0000256" key="3">
    <source>
        <dbReference type="ARBA" id="ARBA00023125"/>
    </source>
</evidence>
<keyword evidence="10" id="KW-1185">Reference proteome</keyword>
<reference evidence="10" key="1">
    <citation type="journal article" date="2010" name="Nat. Biotechnol.">
        <title>Draft genome sequence of the oilseed species Ricinus communis.</title>
        <authorList>
            <person name="Chan A.P."/>
            <person name="Crabtree J."/>
            <person name="Zhao Q."/>
            <person name="Lorenzi H."/>
            <person name="Orvis J."/>
            <person name="Puiu D."/>
            <person name="Melake-Berhan A."/>
            <person name="Jones K.M."/>
            <person name="Redman J."/>
            <person name="Chen G."/>
            <person name="Cahoon E.B."/>
            <person name="Gedil M."/>
            <person name="Stanke M."/>
            <person name="Haas B.J."/>
            <person name="Wortman J.R."/>
            <person name="Fraser-Liggett C.M."/>
            <person name="Ravel J."/>
            <person name="Rabinowicz P.D."/>
        </authorList>
    </citation>
    <scope>NUCLEOTIDE SEQUENCE [LARGE SCALE GENOMIC DNA]</scope>
    <source>
        <strain evidence="10">cv. Hale</strain>
    </source>
</reference>
<dbReference type="STRING" id="3988.B9RZL8"/>
<dbReference type="eggNOG" id="KOG0048">
    <property type="taxonomic scope" value="Eukaryota"/>
</dbReference>
<dbReference type="PROSITE" id="PS50090">
    <property type="entry name" value="MYB_LIKE"/>
    <property type="match status" value="1"/>
</dbReference>
<feature type="domain" description="HTH myb-type" evidence="8">
    <location>
        <begin position="9"/>
        <end position="65"/>
    </location>
</feature>
<feature type="region of interest" description="Disordered" evidence="6">
    <location>
        <begin position="115"/>
        <end position="153"/>
    </location>
</feature>
<evidence type="ECO:0000313" key="10">
    <source>
        <dbReference type="Proteomes" id="UP000008311"/>
    </source>
</evidence>
<feature type="compositionally biased region" description="Polar residues" evidence="6">
    <location>
        <begin position="240"/>
        <end position="249"/>
    </location>
</feature>
<feature type="compositionally biased region" description="Polar residues" evidence="6">
    <location>
        <begin position="115"/>
        <end position="125"/>
    </location>
</feature>
<dbReference type="InParanoid" id="B9RZL8"/>